<protein>
    <recommendedName>
        <fullName evidence="6">BED-type domain-containing protein</fullName>
    </recommendedName>
</protein>
<dbReference type="AlphaFoldDB" id="A0ABD2HUL9"/>
<evidence type="ECO:0000259" key="6">
    <source>
        <dbReference type="PROSITE" id="PS50808"/>
    </source>
</evidence>
<sequence>MVRVAKLLKCDYSVDEEEEEEEGIDVNDDDHLQQQQQQMMFNDGDEEDGSAVDHPQSVHDEHGRQHVVVSSGGCAKRSGGDASALALAPPPPLSMYREEWEETDAAAATSAQRLHKRGRVRNMTSADELPEGTLDFDKPKHSYWRYFRRDRAIARAECRMCGRSIQMGEKASTGGMRRHLQSLHFGIFIDFIAEREAHPRGGGGGGAANSSNNATNNSAIAAATMAQPKQRHNQQQQLKGQQHDDQHYHHHHQMALRKRRRHDDGAGTMMAFDGDGGKAMMPSKSAQNAVDGAKHLLLNFDYAGNGSANFAGPSSAAGGSNAYGTGAVIAPGSSNSNNRRLSRQAIKTEIPEPLSPGLETSLHDSLKLLLTNHHNPQQHRGGQQQQLMYYNNNNNNNSLHHEDSDAFGGGAGGDEQFMDGQPMSSQQQQVATEPHQFRQQHNINHSSGGEQFNSPVSSQERLHQMVLFSSAATAAAGGAAPASSSATNSGTVMNGGGGGGCVASSQNGSSSTTNNNNSTTSRGARQMPSSSSALATSSTFSSLRGISDAELVGRLQTARERLQDALDMIDSLQRELCVRQQLQLRGGGGRNFGWLRTDSLWRRWEETASPKRLRLFDNPQVASEPPHGLDHGASSVANNLTKPPKASRLVCRPYHHETSSQHESIKLYGKPMLNEKHVGTSPAPRGDHWGTFSAVNPEHGHHSINAAGQASGTEPTALRVSTHDTNQTR</sequence>
<reference evidence="7 8" key="1">
    <citation type="submission" date="2024-10" db="EMBL/GenBank/DDBJ databases">
        <authorList>
            <person name="Kim D."/>
        </authorList>
    </citation>
    <scope>NUCLEOTIDE SEQUENCE [LARGE SCALE GENOMIC DNA]</scope>
    <source>
        <strain evidence="7">Taebaek</strain>
    </source>
</reference>
<feature type="compositionally biased region" description="Acidic residues" evidence="5">
    <location>
        <begin position="14"/>
        <end position="28"/>
    </location>
</feature>
<organism evidence="7 8">
    <name type="scientific">Heterodera schachtii</name>
    <name type="common">Sugarbeet cyst nematode worm</name>
    <name type="synonym">Tylenchus schachtii</name>
    <dbReference type="NCBI Taxonomy" id="97005"/>
    <lineage>
        <taxon>Eukaryota</taxon>
        <taxon>Metazoa</taxon>
        <taxon>Ecdysozoa</taxon>
        <taxon>Nematoda</taxon>
        <taxon>Chromadorea</taxon>
        <taxon>Rhabditida</taxon>
        <taxon>Tylenchina</taxon>
        <taxon>Tylenchomorpha</taxon>
        <taxon>Tylenchoidea</taxon>
        <taxon>Heteroderidae</taxon>
        <taxon>Heteroderinae</taxon>
        <taxon>Heterodera</taxon>
    </lineage>
</organism>
<feature type="compositionally biased region" description="Low complexity" evidence="5">
    <location>
        <begin position="529"/>
        <end position="539"/>
    </location>
</feature>
<feature type="compositionally biased region" description="Low complexity" evidence="5">
    <location>
        <begin position="504"/>
        <end position="521"/>
    </location>
</feature>
<feature type="domain" description="BED-type" evidence="6">
    <location>
        <begin position="138"/>
        <end position="184"/>
    </location>
</feature>
<feature type="region of interest" description="Disordered" evidence="5">
    <location>
        <begin position="14"/>
        <end position="64"/>
    </location>
</feature>
<evidence type="ECO:0000256" key="1">
    <source>
        <dbReference type="ARBA" id="ARBA00022723"/>
    </source>
</evidence>
<feature type="compositionally biased region" description="Polar residues" evidence="5">
    <location>
        <begin position="422"/>
        <end position="436"/>
    </location>
</feature>
<keyword evidence="3" id="KW-0862">Zinc</keyword>
<gene>
    <name evidence="7" type="ORF">niasHS_016103</name>
</gene>
<dbReference type="Proteomes" id="UP001620645">
    <property type="component" value="Unassembled WGS sequence"/>
</dbReference>
<dbReference type="SUPFAM" id="SSF57667">
    <property type="entry name" value="beta-beta-alpha zinc fingers"/>
    <property type="match status" value="1"/>
</dbReference>
<evidence type="ECO:0000313" key="7">
    <source>
        <dbReference type="EMBL" id="KAL3070276.1"/>
    </source>
</evidence>
<name>A0ABD2HUL9_HETSC</name>
<keyword evidence="1" id="KW-0479">Metal-binding</keyword>
<feature type="region of interest" description="Disordered" evidence="5">
    <location>
        <begin position="500"/>
        <end position="539"/>
    </location>
</feature>
<dbReference type="InterPro" id="IPR036236">
    <property type="entry name" value="Znf_C2H2_sf"/>
</dbReference>
<proteinExistence type="predicted"/>
<dbReference type="GO" id="GO:0008270">
    <property type="term" value="F:zinc ion binding"/>
    <property type="evidence" value="ECO:0007669"/>
    <property type="project" value="UniProtKB-KW"/>
</dbReference>
<dbReference type="EMBL" id="JBICCN010000411">
    <property type="protein sequence ID" value="KAL3070276.1"/>
    <property type="molecule type" value="Genomic_DNA"/>
</dbReference>
<dbReference type="SMART" id="SM00614">
    <property type="entry name" value="ZnF_BED"/>
    <property type="match status" value="1"/>
</dbReference>
<evidence type="ECO:0000256" key="2">
    <source>
        <dbReference type="ARBA" id="ARBA00022771"/>
    </source>
</evidence>
<evidence type="ECO:0000313" key="8">
    <source>
        <dbReference type="Proteomes" id="UP001620645"/>
    </source>
</evidence>
<dbReference type="PROSITE" id="PS50808">
    <property type="entry name" value="ZF_BED"/>
    <property type="match status" value="1"/>
</dbReference>
<feature type="compositionally biased region" description="Basic residues" evidence="5">
    <location>
        <begin position="248"/>
        <end position="261"/>
    </location>
</feature>
<evidence type="ECO:0000256" key="3">
    <source>
        <dbReference type="ARBA" id="ARBA00022833"/>
    </source>
</evidence>
<comment type="caution">
    <text evidence="7">The sequence shown here is derived from an EMBL/GenBank/DDBJ whole genome shotgun (WGS) entry which is preliminary data.</text>
</comment>
<feature type="region of interest" description="Disordered" evidence="5">
    <location>
        <begin position="224"/>
        <end position="266"/>
    </location>
</feature>
<feature type="region of interest" description="Disordered" evidence="5">
    <location>
        <begin position="389"/>
        <end position="436"/>
    </location>
</feature>
<evidence type="ECO:0000256" key="5">
    <source>
        <dbReference type="SAM" id="MobiDB-lite"/>
    </source>
</evidence>
<feature type="region of interest" description="Disordered" evidence="5">
    <location>
        <begin position="678"/>
        <end position="729"/>
    </location>
</feature>
<evidence type="ECO:0000256" key="4">
    <source>
        <dbReference type="PROSITE-ProRule" id="PRU00027"/>
    </source>
</evidence>
<keyword evidence="2 4" id="KW-0863">Zinc-finger</keyword>
<dbReference type="Pfam" id="PF02892">
    <property type="entry name" value="zf-BED"/>
    <property type="match status" value="1"/>
</dbReference>
<accession>A0ABD2HUL9</accession>
<dbReference type="InterPro" id="IPR003656">
    <property type="entry name" value="Znf_BED"/>
</dbReference>
<keyword evidence="8" id="KW-1185">Reference proteome</keyword>